<dbReference type="STRING" id="1198029.A0A1U7LT78"/>
<comment type="subcellular location">
    <subcellularLocation>
        <location evidence="1">Nucleus</location>
        <location evidence="1">Nucleolus</location>
    </subcellularLocation>
</comment>
<evidence type="ECO:0000256" key="2">
    <source>
        <dbReference type="ARBA" id="ARBA00022517"/>
    </source>
</evidence>
<feature type="compositionally biased region" description="Basic and acidic residues" evidence="5">
    <location>
        <begin position="28"/>
        <end position="45"/>
    </location>
</feature>
<evidence type="ECO:0000256" key="5">
    <source>
        <dbReference type="SAM" id="MobiDB-lite"/>
    </source>
</evidence>
<dbReference type="GO" id="GO:0034511">
    <property type="term" value="F:U3 snoRNA binding"/>
    <property type="evidence" value="ECO:0007669"/>
    <property type="project" value="TreeGrafter"/>
</dbReference>
<dbReference type="GO" id="GO:0003924">
    <property type="term" value="F:GTPase activity"/>
    <property type="evidence" value="ECO:0007669"/>
    <property type="project" value="TreeGrafter"/>
</dbReference>
<dbReference type="OMA" id="MNLPRFK"/>
<dbReference type="GO" id="GO:0030688">
    <property type="term" value="C:preribosome, small subunit precursor"/>
    <property type="evidence" value="ECO:0007669"/>
    <property type="project" value="EnsemblFungi"/>
</dbReference>
<dbReference type="SMART" id="SM00785">
    <property type="entry name" value="AARP2CN"/>
    <property type="match status" value="1"/>
</dbReference>
<dbReference type="GO" id="GO:0000461">
    <property type="term" value="P:endonucleolytic cleavage to generate mature 3'-end of SSU-rRNA from (SSU-rRNA, 5.8S rRNA, LSU-rRNA)"/>
    <property type="evidence" value="ECO:0007669"/>
    <property type="project" value="EnsemblFungi"/>
</dbReference>
<gene>
    <name evidence="7" type="ORF">NEOLI_002898</name>
</gene>
<evidence type="ECO:0000256" key="3">
    <source>
        <dbReference type="ARBA" id="ARBA00023242"/>
    </source>
</evidence>
<dbReference type="GO" id="GO:0043021">
    <property type="term" value="F:ribonucleoprotein complex binding"/>
    <property type="evidence" value="ECO:0007669"/>
    <property type="project" value="EnsemblFungi"/>
</dbReference>
<evidence type="ECO:0000313" key="8">
    <source>
        <dbReference type="Proteomes" id="UP000186594"/>
    </source>
</evidence>
<dbReference type="Pfam" id="PF04950">
    <property type="entry name" value="RIBIOP_C"/>
    <property type="match status" value="1"/>
</dbReference>
<dbReference type="InterPro" id="IPR007034">
    <property type="entry name" value="BMS1_TSR1_C"/>
</dbReference>
<dbReference type="GO" id="GO:0005737">
    <property type="term" value="C:cytoplasm"/>
    <property type="evidence" value="ECO:0007669"/>
    <property type="project" value="EnsemblFungi"/>
</dbReference>
<sequence>MTSTQAHHHRSNRKSSHKSFKGHRGHASKNELRNRFKGKVEDEPKGSSLKRAPMKKLDRRNLAKQVQNNKREEILRNNRLFDGNKGAPKIVAVVPLCEDIDSEAVVKNLATSSGIELGEIGEGIHFVDAQRFKQKLQFIVPPRDLLSLVDVCKVADFVIFVLSATQQVDDLGDSCLRIIHSQGVSNTLSVVQNLICHESIKQRSEIKKSLLSFMQHFFPDEEKVHAIDVPQEALNVIRALCTQHPRGVNWRDARSYMLVDDVRWSEDGHLVLDGVVRGQGLNADRLVHLQGFGEYQIQKILSYADVPTAKAHNDSMDIDIGSKAMDAADILAIPSAEIDNLSEFMGENYLDVAHEDVMEAPRKVVRLDDFHFFDEEDGVVDKAKAKKELPVGTSDYQAAWILDTDSDVDVEDDGDEMATESVRDDDPETERRSNTVTETVTDQNEMFVDLSPGEEEQQLEAFRRSRKEYQDDLEFPDEVNFSSLLQARDRFRKYRGMKSFRTSPWDSEEIDLNTPEFWKRLTRLENYKATKNRMLKRASVGGIKPGTRVQVYISNGPQEAIDLYSQRRSLAIYSLLEHEHKLAVLNFVITPSVNSTETIRSKDNLVLQCGSRRWAVQPLFSQHGASGTKNNVRKFERYMHPGRTTVATIVGPLIFGNIPALLFKESPTGLQLVGTGSFMNADHSRVIVKRSIITGHPFKIHKRLVTVRFMFFNPDDVEYFKPIPLFTKYGRTGHIKESLGTHGYFKATFDSPIQQVDTIGLNLYKRLYPRVAQKYTVC</sequence>
<dbReference type="OrthoDB" id="119302at2759"/>
<evidence type="ECO:0000313" key="7">
    <source>
        <dbReference type="EMBL" id="OLL25721.1"/>
    </source>
</evidence>
<dbReference type="PANTHER" id="PTHR12858">
    <property type="entry name" value="RIBOSOME BIOGENESIS PROTEIN"/>
    <property type="match status" value="1"/>
</dbReference>
<dbReference type="Pfam" id="PF22298">
    <property type="entry name" value="Tsr1_G-like"/>
    <property type="match status" value="1"/>
</dbReference>
<comment type="caution">
    <text evidence="7">The sequence shown here is derived from an EMBL/GenBank/DDBJ whole genome shotgun (WGS) entry which is preliminary data.</text>
</comment>
<evidence type="ECO:0000256" key="1">
    <source>
        <dbReference type="ARBA" id="ARBA00004604"/>
    </source>
</evidence>
<accession>A0A1U7LT78</accession>
<dbReference type="EMBL" id="LXFE01000328">
    <property type="protein sequence ID" value="OLL25721.1"/>
    <property type="molecule type" value="Genomic_DNA"/>
</dbReference>
<organism evidence="7 8">
    <name type="scientific">Neolecta irregularis (strain DAH-3)</name>
    <dbReference type="NCBI Taxonomy" id="1198029"/>
    <lineage>
        <taxon>Eukaryota</taxon>
        <taxon>Fungi</taxon>
        <taxon>Dikarya</taxon>
        <taxon>Ascomycota</taxon>
        <taxon>Taphrinomycotina</taxon>
        <taxon>Neolectales</taxon>
        <taxon>Neolectaceae</taxon>
        <taxon>Neolecta</taxon>
    </lineage>
</organism>
<evidence type="ECO:0000259" key="6">
    <source>
        <dbReference type="PROSITE" id="PS51714"/>
    </source>
</evidence>
<dbReference type="GO" id="GO:0005730">
    <property type="term" value="C:nucleolus"/>
    <property type="evidence" value="ECO:0007669"/>
    <property type="project" value="UniProtKB-SubCell"/>
</dbReference>
<feature type="region of interest" description="Disordered" evidence="5">
    <location>
        <begin position="1"/>
        <end position="60"/>
    </location>
</feature>
<dbReference type="InterPro" id="IPR030387">
    <property type="entry name" value="G_Bms1/Tsr1_dom"/>
</dbReference>
<feature type="compositionally biased region" description="Basic residues" evidence="5">
    <location>
        <begin position="1"/>
        <end position="27"/>
    </location>
</feature>
<comment type="similarity">
    <text evidence="4">Belongs to the TRAFAC class translation factor GTPase superfamily. Bms1-like GTPase family. TSR1 subfamily.</text>
</comment>
<dbReference type="InterPro" id="IPR012948">
    <property type="entry name" value="AARP2CN"/>
</dbReference>
<dbReference type="AlphaFoldDB" id="A0A1U7LT78"/>
<feature type="compositionally biased region" description="Acidic residues" evidence="5">
    <location>
        <begin position="407"/>
        <end position="420"/>
    </location>
</feature>
<proteinExistence type="inferred from homology"/>
<name>A0A1U7LT78_NEOID</name>
<dbReference type="PANTHER" id="PTHR12858:SF1">
    <property type="entry name" value="PRE-RRNA-PROCESSING PROTEIN TSR1 HOMOLOG"/>
    <property type="match status" value="1"/>
</dbReference>
<feature type="domain" description="Bms1-type G" evidence="6">
    <location>
        <begin position="87"/>
        <end position="246"/>
    </location>
</feature>
<dbReference type="SMART" id="SM01362">
    <property type="entry name" value="DUF663"/>
    <property type="match status" value="1"/>
</dbReference>
<reference evidence="7 8" key="1">
    <citation type="submission" date="2016-04" db="EMBL/GenBank/DDBJ databases">
        <title>Evolutionary innovation and constraint leading to complex multicellularity in the Ascomycota.</title>
        <authorList>
            <person name="Cisse O."/>
            <person name="Nguyen A."/>
            <person name="Hewitt D.A."/>
            <person name="Jedd G."/>
            <person name="Stajich J.E."/>
        </authorList>
    </citation>
    <scope>NUCLEOTIDE SEQUENCE [LARGE SCALE GENOMIC DNA]</scope>
    <source>
        <strain evidence="7 8">DAH-3</strain>
    </source>
</reference>
<protein>
    <submittedName>
        <fullName evidence="7">Ribosome biogenesis protein tsr1</fullName>
    </submittedName>
</protein>
<keyword evidence="8" id="KW-1185">Reference proteome</keyword>
<keyword evidence="3" id="KW-0539">Nucleus</keyword>
<dbReference type="PROSITE" id="PS51714">
    <property type="entry name" value="G_BMS1"/>
    <property type="match status" value="1"/>
</dbReference>
<feature type="compositionally biased region" description="Basic and acidic residues" evidence="5">
    <location>
        <begin position="421"/>
        <end position="433"/>
    </location>
</feature>
<evidence type="ECO:0000256" key="4">
    <source>
        <dbReference type="ARBA" id="ARBA00038288"/>
    </source>
</evidence>
<dbReference type="Proteomes" id="UP000186594">
    <property type="component" value="Unassembled WGS sequence"/>
</dbReference>
<feature type="region of interest" description="Disordered" evidence="5">
    <location>
        <begin position="407"/>
        <end position="434"/>
    </location>
</feature>
<dbReference type="GO" id="GO:0005525">
    <property type="term" value="F:GTP binding"/>
    <property type="evidence" value="ECO:0007669"/>
    <property type="project" value="TreeGrafter"/>
</dbReference>
<dbReference type="InterPro" id="IPR039761">
    <property type="entry name" value="Bms1/Tsr1"/>
</dbReference>
<keyword evidence="2" id="KW-0690">Ribosome biogenesis</keyword>
<dbReference type="Pfam" id="PF08142">
    <property type="entry name" value="AARP2CN"/>
    <property type="match status" value="1"/>
</dbReference>